<name>A0A7L7L2Q8_9BACT</name>
<accession>A0A7L7L2Q8</accession>
<evidence type="ECO:0000259" key="10">
    <source>
        <dbReference type="Pfam" id="PF02897"/>
    </source>
</evidence>
<dbReference type="InterPro" id="IPR051167">
    <property type="entry name" value="Prolyl_oligopep/macrocyclase"/>
</dbReference>
<evidence type="ECO:0000256" key="6">
    <source>
        <dbReference type="ARBA" id="ARBA00022825"/>
    </source>
</evidence>
<protein>
    <recommendedName>
        <fullName evidence="3">prolyl oligopeptidase</fullName>
        <ecNumber evidence="3">3.4.21.26</ecNumber>
    </recommendedName>
    <alternativeName>
        <fullName evidence="8">Proline-specific endopeptidase</fullName>
    </alternativeName>
</protein>
<dbReference type="PROSITE" id="PS51257">
    <property type="entry name" value="PROKAR_LIPOPROTEIN"/>
    <property type="match status" value="1"/>
</dbReference>
<dbReference type="InterPro" id="IPR023302">
    <property type="entry name" value="Pept_S9A_N"/>
</dbReference>
<sequence>MNKIPLIVLASGLGLLTACKSSENNNQNIKTEMVTETPVQEVVEPMRKLSFPHSVTSKINQVDNYHGTTVADPYRWLENDTAKVVKEWVEAQNELTFGYLEKIPFRQKIRQRLTKIWNYPKYEAPFKEGNKYYYFKNNGLQNQKILYVQDGLKGTPTVFLDPNKLSEDGTTAISTISFSANGDYMAYGTSGGGSDWNEFYVIETASKKKLADSLQWIKFSDAAWFKDGFFYSRYNEPKTGSKMANKNENHKVYYHKIGTTQAEDQLIYEDKNHSNRLFFAQTTEDERFLVISATEGASSINALYYKDLTSDKAEIKPLVNNFEAEYVLVENLGDKLLVRTNKNAPHYQLVLIDPDKPNPDNWQVVIPESEDVLDNVSLVNNKLLVTYMRNASSHLLVHDTKGKLLSQVKLPTLGTVTGFGGKKTDKEIFYTFNSFTYPSTIYKYTVATNKSELYRKPQVAVQMDSYETKQIFYTSKDGTKIPMFIVHKKGLTLDGKNPTYLYGYGGFNVSILPGFSISRMLWLENNGVLAIPNIRGGGEFGEDWHKAGMLPYKQNVFDDFIAAAEYLINEKYTSPARLAIAGGSNGGLLIGAVSNQRPDLFKVALPAVGVMDMLRFHKFTIGWAWVEEYGSSDNPEQFKNLLAISPLHNIKEGVSYPATLVTTADHDDRVVPAHSFKYIATLQEKGAGPNPYLIRVDVNAGHGAGKATSLLINEATDIWSFIYYNMGLNPYRGKKV</sequence>
<evidence type="ECO:0000256" key="4">
    <source>
        <dbReference type="ARBA" id="ARBA00022670"/>
    </source>
</evidence>
<dbReference type="EMBL" id="CP055153">
    <property type="protein sequence ID" value="QMU26875.1"/>
    <property type="molecule type" value="Genomic_DNA"/>
</dbReference>
<comment type="function">
    <text evidence="7">Cleaves peptide bonds on the C-terminal side of prolyl residues within peptides that are up to approximately 30 amino acids long. Has an absolute requirement for an X-Pro bond in the trans configuration immediately preceding the Pro-Y scissible bond.</text>
</comment>
<dbReference type="Pfam" id="PF02897">
    <property type="entry name" value="Peptidase_S9_N"/>
    <property type="match status" value="1"/>
</dbReference>
<dbReference type="InterPro" id="IPR001375">
    <property type="entry name" value="Peptidase_S9_cat"/>
</dbReference>
<dbReference type="FunFam" id="2.130.10.120:FF:000001">
    <property type="entry name" value="Prolyl endopeptidase"/>
    <property type="match status" value="1"/>
</dbReference>
<dbReference type="Gene3D" id="2.130.10.120">
    <property type="entry name" value="Prolyl oligopeptidase, N-terminal domain"/>
    <property type="match status" value="1"/>
</dbReference>
<dbReference type="RefSeq" id="WP_182414078.1">
    <property type="nucleotide sequence ID" value="NZ_CP055153.1"/>
</dbReference>
<keyword evidence="5" id="KW-0378">Hydrolase</keyword>
<reference evidence="11 12" key="2">
    <citation type="submission" date="2020-08" db="EMBL/GenBank/DDBJ databases">
        <title>Adhaeribacter dokdonensis sp. nov., isolated from the rhizosphere of Elymus tsukushiensis, a plant native to the Dokdo Islands, Republic of Korea.</title>
        <authorList>
            <person name="Ghim S.Y."/>
        </authorList>
    </citation>
    <scope>NUCLEOTIDE SEQUENCE [LARGE SCALE GENOMIC DNA]</scope>
    <source>
        <strain evidence="11 12">KUDC8001</strain>
    </source>
</reference>
<evidence type="ECO:0000256" key="7">
    <source>
        <dbReference type="ARBA" id="ARBA00060121"/>
    </source>
</evidence>
<comment type="catalytic activity">
    <reaction evidence="1">
        <text>Hydrolysis of Pro-|-Xaa &gt;&gt; Ala-|-Xaa in oligopeptides.</text>
        <dbReference type="EC" id="3.4.21.26"/>
    </reaction>
</comment>
<keyword evidence="12" id="KW-1185">Reference proteome</keyword>
<dbReference type="InterPro" id="IPR002471">
    <property type="entry name" value="Pept_S9_AS"/>
</dbReference>
<dbReference type="SUPFAM" id="SSF53474">
    <property type="entry name" value="alpha/beta-Hydrolases"/>
    <property type="match status" value="1"/>
</dbReference>
<keyword evidence="6" id="KW-0720">Serine protease</keyword>
<evidence type="ECO:0000256" key="3">
    <source>
        <dbReference type="ARBA" id="ARBA00011897"/>
    </source>
</evidence>
<dbReference type="PANTHER" id="PTHR42881:SF2">
    <property type="entry name" value="PROLYL ENDOPEPTIDASE"/>
    <property type="match status" value="1"/>
</dbReference>
<dbReference type="GO" id="GO:0070012">
    <property type="term" value="F:oligopeptidase activity"/>
    <property type="evidence" value="ECO:0007669"/>
    <property type="project" value="TreeGrafter"/>
</dbReference>
<dbReference type="InterPro" id="IPR002470">
    <property type="entry name" value="Peptidase_S9A"/>
</dbReference>
<dbReference type="PROSITE" id="PS00708">
    <property type="entry name" value="PRO_ENDOPEP_SER"/>
    <property type="match status" value="1"/>
</dbReference>
<dbReference type="KEGG" id="add:HUW48_01985"/>
<evidence type="ECO:0000256" key="5">
    <source>
        <dbReference type="ARBA" id="ARBA00022801"/>
    </source>
</evidence>
<dbReference type="Proteomes" id="UP000514509">
    <property type="component" value="Chromosome"/>
</dbReference>
<reference evidence="11 12" key="1">
    <citation type="submission" date="2020-06" db="EMBL/GenBank/DDBJ databases">
        <authorList>
            <person name="Hwang Y.J."/>
        </authorList>
    </citation>
    <scope>NUCLEOTIDE SEQUENCE [LARGE SCALE GENOMIC DNA]</scope>
    <source>
        <strain evidence="11 12">KUDC8001</strain>
    </source>
</reference>
<dbReference type="SUPFAM" id="SSF50993">
    <property type="entry name" value="Peptidase/esterase 'gauge' domain"/>
    <property type="match status" value="1"/>
</dbReference>
<dbReference type="GO" id="GO:0006508">
    <property type="term" value="P:proteolysis"/>
    <property type="evidence" value="ECO:0007669"/>
    <property type="project" value="UniProtKB-KW"/>
</dbReference>
<proteinExistence type="inferred from homology"/>
<dbReference type="GO" id="GO:0005829">
    <property type="term" value="C:cytosol"/>
    <property type="evidence" value="ECO:0007669"/>
    <property type="project" value="TreeGrafter"/>
</dbReference>
<evidence type="ECO:0000313" key="12">
    <source>
        <dbReference type="Proteomes" id="UP000514509"/>
    </source>
</evidence>
<gene>
    <name evidence="11" type="ORF">HUW48_01985</name>
</gene>
<dbReference type="InterPro" id="IPR029058">
    <property type="entry name" value="AB_hydrolase_fold"/>
</dbReference>
<keyword evidence="4" id="KW-0645">Protease</keyword>
<dbReference type="EC" id="3.4.21.26" evidence="3"/>
<feature type="domain" description="Peptidase S9A N-terminal" evidence="10">
    <location>
        <begin position="57"/>
        <end position="456"/>
    </location>
</feature>
<dbReference type="PRINTS" id="PR00862">
    <property type="entry name" value="PROLIGOPTASE"/>
</dbReference>
<dbReference type="AlphaFoldDB" id="A0A7L7L2Q8"/>
<evidence type="ECO:0000259" key="9">
    <source>
        <dbReference type="Pfam" id="PF00326"/>
    </source>
</evidence>
<organism evidence="11 12">
    <name type="scientific">Adhaeribacter radiodurans</name>
    <dbReference type="NCBI Taxonomy" id="2745197"/>
    <lineage>
        <taxon>Bacteria</taxon>
        <taxon>Pseudomonadati</taxon>
        <taxon>Bacteroidota</taxon>
        <taxon>Cytophagia</taxon>
        <taxon>Cytophagales</taxon>
        <taxon>Hymenobacteraceae</taxon>
        <taxon>Adhaeribacter</taxon>
    </lineage>
</organism>
<comment type="similarity">
    <text evidence="2">Belongs to the peptidase S9A family.</text>
</comment>
<dbReference type="PANTHER" id="PTHR42881">
    <property type="entry name" value="PROLYL ENDOPEPTIDASE"/>
    <property type="match status" value="1"/>
</dbReference>
<evidence type="ECO:0000256" key="2">
    <source>
        <dbReference type="ARBA" id="ARBA00005228"/>
    </source>
</evidence>
<evidence type="ECO:0000313" key="11">
    <source>
        <dbReference type="EMBL" id="QMU26875.1"/>
    </source>
</evidence>
<dbReference type="Gene3D" id="3.40.50.1820">
    <property type="entry name" value="alpha/beta hydrolase"/>
    <property type="match status" value="1"/>
</dbReference>
<dbReference type="Pfam" id="PF00326">
    <property type="entry name" value="Peptidase_S9"/>
    <property type="match status" value="1"/>
</dbReference>
<dbReference type="GO" id="GO:0004252">
    <property type="term" value="F:serine-type endopeptidase activity"/>
    <property type="evidence" value="ECO:0007669"/>
    <property type="project" value="UniProtKB-EC"/>
</dbReference>
<feature type="domain" description="Peptidase S9 prolyl oligopeptidase catalytic" evidence="9">
    <location>
        <begin position="515"/>
        <end position="726"/>
    </location>
</feature>
<evidence type="ECO:0000256" key="1">
    <source>
        <dbReference type="ARBA" id="ARBA00001070"/>
    </source>
</evidence>
<evidence type="ECO:0000256" key="8">
    <source>
        <dbReference type="ARBA" id="ARBA00081187"/>
    </source>
</evidence>
<dbReference type="FunFam" id="3.40.50.1820:FF:000005">
    <property type="entry name" value="Prolyl endopeptidase"/>
    <property type="match status" value="1"/>
</dbReference>